<protein>
    <submittedName>
        <fullName evidence="1">Uncharacterized protein</fullName>
    </submittedName>
</protein>
<reference evidence="2" key="1">
    <citation type="journal article" date="2018" name="Genome Announc.">
        <title>Draft Genome Sequence of the Nitrogen-Fixing and Hormogonia-Inducing Cyanobacterium Nostoc cycadae Strain WK-1, Isolated from the Coralloid Roots of Cycas revoluta.</title>
        <authorList>
            <person name="Kanesaki Y."/>
            <person name="Hirose M."/>
            <person name="Hirose Y."/>
            <person name="Fujisawa T."/>
            <person name="Nakamura Y."/>
            <person name="Watanabe S."/>
            <person name="Matsunaga S."/>
            <person name="Uchida H."/>
            <person name="Murakami A."/>
        </authorList>
    </citation>
    <scope>NUCLEOTIDE SEQUENCE [LARGE SCALE GENOMIC DNA]</scope>
    <source>
        <strain evidence="2">WK-1</strain>
    </source>
</reference>
<gene>
    <name evidence="1" type="ORF">NCWK1_3664</name>
</gene>
<name>A0A2H6LL07_9NOSO</name>
<keyword evidence="2" id="KW-1185">Reference proteome</keyword>
<organism evidence="1 2">
    <name type="scientific">Nostoc cycadae WK-1</name>
    <dbReference type="NCBI Taxonomy" id="1861711"/>
    <lineage>
        <taxon>Bacteria</taxon>
        <taxon>Bacillati</taxon>
        <taxon>Cyanobacteriota</taxon>
        <taxon>Cyanophyceae</taxon>
        <taxon>Nostocales</taxon>
        <taxon>Nostocaceae</taxon>
        <taxon>Nostoc</taxon>
    </lineage>
</organism>
<proteinExistence type="predicted"/>
<dbReference type="Proteomes" id="UP000236527">
    <property type="component" value="Unassembled WGS sequence"/>
</dbReference>
<sequence>MEIHVNFLGAIKMQNFRLNSTISKSWIPENRTKKLTGLIEWCKIVHACIESGQIDDAKIFLEQAIHEAEMPSRE</sequence>
<dbReference type="AlphaFoldDB" id="A0A2H6LL07"/>
<comment type="caution">
    <text evidence="1">The sequence shown here is derived from an EMBL/GenBank/DDBJ whole genome shotgun (WGS) entry which is preliminary data.</text>
</comment>
<evidence type="ECO:0000313" key="1">
    <source>
        <dbReference type="EMBL" id="GBE93899.1"/>
    </source>
</evidence>
<evidence type="ECO:0000313" key="2">
    <source>
        <dbReference type="Proteomes" id="UP000236527"/>
    </source>
</evidence>
<dbReference type="EMBL" id="BDGE01000061">
    <property type="protein sequence ID" value="GBE93899.1"/>
    <property type="molecule type" value="Genomic_DNA"/>
</dbReference>
<accession>A0A2H6LL07</accession>